<name>X0XFP3_9ZZZZ</name>
<dbReference type="EMBL" id="BARS01041624">
    <property type="protein sequence ID" value="GAG34247.1"/>
    <property type="molecule type" value="Genomic_DNA"/>
</dbReference>
<evidence type="ECO:0000259" key="2">
    <source>
        <dbReference type="Pfam" id="PF00266"/>
    </source>
</evidence>
<dbReference type="SUPFAM" id="SSF53383">
    <property type="entry name" value="PLP-dependent transferases"/>
    <property type="match status" value="1"/>
</dbReference>
<sequence>AMELACGEFESRNAHYRSLRDRLLSELPARIPHTHITGPLDPGRRLSNNFSCCFQFVQGEAVLMALDLQGIAASSGSACTSGSLEPSHVLVAMGLSEELARGSLRLTVGKDNTMEEIERLLEVLPPIVAKLRDLSPLWRQADEEGSGQGSPSGGN</sequence>
<feature type="domain" description="Aminotransferase class V" evidence="2">
    <location>
        <begin position="7"/>
        <end position="120"/>
    </location>
</feature>
<evidence type="ECO:0000313" key="3">
    <source>
        <dbReference type="EMBL" id="GAG34247.1"/>
    </source>
</evidence>
<reference evidence="3" key="1">
    <citation type="journal article" date="2014" name="Front. Microbiol.">
        <title>High frequency of phylogenetically diverse reductive dehalogenase-homologous genes in deep subseafloor sedimentary metagenomes.</title>
        <authorList>
            <person name="Kawai M."/>
            <person name="Futagami T."/>
            <person name="Toyoda A."/>
            <person name="Takaki Y."/>
            <person name="Nishi S."/>
            <person name="Hori S."/>
            <person name="Arai W."/>
            <person name="Tsubouchi T."/>
            <person name="Morono Y."/>
            <person name="Uchiyama I."/>
            <person name="Ito T."/>
            <person name="Fujiyama A."/>
            <person name="Inagaki F."/>
            <person name="Takami H."/>
        </authorList>
    </citation>
    <scope>NUCLEOTIDE SEQUENCE</scope>
    <source>
        <strain evidence="3">Expedition CK06-06</strain>
    </source>
</reference>
<dbReference type="PANTHER" id="PTHR11601:SF34">
    <property type="entry name" value="CYSTEINE DESULFURASE"/>
    <property type="match status" value="1"/>
</dbReference>
<dbReference type="InterPro" id="IPR015422">
    <property type="entry name" value="PyrdxlP-dep_Trfase_small"/>
</dbReference>
<gene>
    <name evidence="3" type="ORF">S01H1_63273</name>
</gene>
<dbReference type="InterPro" id="IPR015424">
    <property type="entry name" value="PyrdxlP-dep_Trfase"/>
</dbReference>
<feature type="non-terminal residue" evidence="3">
    <location>
        <position position="1"/>
    </location>
</feature>
<dbReference type="Pfam" id="PF00266">
    <property type="entry name" value="Aminotran_5"/>
    <property type="match status" value="1"/>
</dbReference>
<protein>
    <recommendedName>
        <fullName evidence="2">Aminotransferase class V domain-containing protein</fullName>
    </recommendedName>
</protein>
<comment type="caution">
    <text evidence="3">The sequence shown here is derived from an EMBL/GenBank/DDBJ whole genome shotgun (WGS) entry which is preliminary data.</text>
</comment>
<dbReference type="Gene3D" id="3.90.1150.10">
    <property type="entry name" value="Aspartate Aminotransferase, domain 1"/>
    <property type="match status" value="1"/>
</dbReference>
<organism evidence="3">
    <name type="scientific">marine sediment metagenome</name>
    <dbReference type="NCBI Taxonomy" id="412755"/>
    <lineage>
        <taxon>unclassified sequences</taxon>
        <taxon>metagenomes</taxon>
        <taxon>ecological metagenomes</taxon>
    </lineage>
</organism>
<dbReference type="AlphaFoldDB" id="X0XFP3"/>
<dbReference type="InterPro" id="IPR000192">
    <property type="entry name" value="Aminotrans_V_dom"/>
</dbReference>
<comment type="cofactor">
    <cofactor evidence="1">
        <name>pyridoxal 5'-phosphate</name>
        <dbReference type="ChEBI" id="CHEBI:597326"/>
    </cofactor>
</comment>
<accession>X0XFP3</accession>
<proteinExistence type="predicted"/>
<evidence type="ECO:0000256" key="1">
    <source>
        <dbReference type="ARBA" id="ARBA00001933"/>
    </source>
</evidence>
<dbReference type="PANTHER" id="PTHR11601">
    <property type="entry name" value="CYSTEINE DESULFURYLASE FAMILY MEMBER"/>
    <property type="match status" value="1"/>
</dbReference>